<proteinExistence type="predicted"/>
<dbReference type="InterPro" id="IPR050194">
    <property type="entry name" value="Glycosyltransferase_grp1"/>
</dbReference>
<dbReference type="GO" id="GO:0016757">
    <property type="term" value="F:glycosyltransferase activity"/>
    <property type="evidence" value="ECO:0007669"/>
    <property type="project" value="InterPro"/>
</dbReference>
<dbReference type="InterPro" id="IPR028098">
    <property type="entry name" value="Glyco_trans_4-like_N"/>
</dbReference>
<evidence type="ECO:0000259" key="1">
    <source>
        <dbReference type="Pfam" id="PF00534"/>
    </source>
</evidence>
<reference evidence="3" key="1">
    <citation type="journal article" date="2020" name="mSystems">
        <title>Genome- and Community-Level Interaction Insights into Carbon Utilization and Element Cycling Functions of Hydrothermarchaeota in Hydrothermal Sediment.</title>
        <authorList>
            <person name="Zhou Z."/>
            <person name="Liu Y."/>
            <person name="Xu W."/>
            <person name="Pan J."/>
            <person name="Luo Z.H."/>
            <person name="Li M."/>
        </authorList>
    </citation>
    <scope>NUCLEOTIDE SEQUENCE [LARGE SCALE GENOMIC DNA]</scope>
    <source>
        <strain evidence="3">SpSt-488</strain>
    </source>
</reference>
<gene>
    <name evidence="3" type="ORF">ENS41_02570</name>
</gene>
<dbReference type="Gene3D" id="3.40.50.2000">
    <property type="entry name" value="Glycogen Phosphorylase B"/>
    <property type="match status" value="2"/>
</dbReference>
<dbReference type="Pfam" id="PF00534">
    <property type="entry name" value="Glycos_transf_1"/>
    <property type="match status" value="1"/>
</dbReference>
<dbReference type="Pfam" id="PF13439">
    <property type="entry name" value="Glyco_transf_4"/>
    <property type="match status" value="1"/>
</dbReference>
<dbReference type="PANTHER" id="PTHR45947:SF3">
    <property type="entry name" value="SULFOQUINOVOSYL TRANSFERASE SQD2"/>
    <property type="match status" value="1"/>
</dbReference>
<feature type="domain" description="Glycosyl transferase family 1" evidence="1">
    <location>
        <begin position="193"/>
        <end position="353"/>
    </location>
</feature>
<dbReference type="AlphaFoldDB" id="A0A7C4GEV1"/>
<dbReference type="PANTHER" id="PTHR45947">
    <property type="entry name" value="SULFOQUINOVOSYL TRANSFERASE SQD2"/>
    <property type="match status" value="1"/>
</dbReference>
<sequence length="387" mass="43170">MRICMVSDNYYPYVGGIAEHIHHLAVELRRRGHTVKVLTTNFGGRSFECLNSTPDEEHVKRIGRGIVVRSNKSFARATVGVRLTARARKFFAENRFDVVHVHGALAPTLPLVAIQASAAVKVITFHGNHGQSLWYALFKPFLRRYFYALHGLVAVSEAALLSSSRYFPGPYRIIPNGIDTDFFHPDAAPIPELVNDRPKVLFMGRFEPRKGLKYLLMAMPEIVRKVPDVQLVVVGTGLFGYAYKSYLDKACEANVCWPGLIPGEERPRYIASCDVFCSPAIGHESFGIVLLEAMACGRPVVASDIAGYRTVLADGVHGRLVAPRDVNGIAAAIVELLKDPQRRRRLGAAGRQRALEFSWPSIAVQVEQLYEELMRRYPVPRFGRWAG</sequence>
<dbReference type="InterPro" id="IPR001296">
    <property type="entry name" value="Glyco_trans_1"/>
</dbReference>
<name>A0A7C4GEV1_UNCW3</name>
<dbReference type="CDD" id="cd03801">
    <property type="entry name" value="GT4_PimA-like"/>
    <property type="match status" value="1"/>
</dbReference>
<protein>
    <submittedName>
        <fullName evidence="3">Glycosyltransferase family 1 protein</fullName>
    </submittedName>
</protein>
<dbReference type="SUPFAM" id="SSF53756">
    <property type="entry name" value="UDP-Glycosyltransferase/glycogen phosphorylase"/>
    <property type="match status" value="1"/>
</dbReference>
<evidence type="ECO:0000313" key="3">
    <source>
        <dbReference type="EMBL" id="HGK27821.1"/>
    </source>
</evidence>
<organism evidence="3">
    <name type="scientific">candidate division WOR-3 bacterium</name>
    <dbReference type="NCBI Taxonomy" id="2052148"/>
    <lineage>
        <taxon>Bacteria</taxon>
        <taxon>Bacteria division WOR-3</taxon>
    </lineage>
</organism>
<dbReference type="EMBL" id="DSUT01000043">
    <property type="protein sequence ID" value="HGK27821.1"/>
    <property type="molecule type" value="Genomic_DNA"/>
</dbReference>
<accession>A0A7C4GEV1</accession>
<comment type="caution">
    <text evidence="3">The sequence shown here is derived from an EMBL/GenBank/DDBJ whole genome shotgun (WGS) entry which is preliminary data.</text>
</comment>
<feature type="domain" description="Glycosyltransferase subfamily 4-like N-terminal" evidence="2">
    <location>
        <begin position="14"/>
        <end position="181"/>
    </location>
</feature>
<evidence type="ECO:0000259" key="2">
    <source>
        <dbReference type="Pfam" id="PF13439"/>
    </source>
</evidence>
<keyword evidence="3" id="KW-0808">Transferase</keyword>